<keyword evidence="3" id="KW-1003">Cell membrane</keyword>
<feature type="transmembrane region" description="Helical" evidence="10">
    <location>
        <begin position="207"/>
        <end position="231"/>
    </location>
</feature>
<proteinExistence type="inferred from homology"/>
<evidence type="ECO:0000256" key="7">
    <source>
        <dbReference type="ARBA" id="ARBA00023136"/>
    </source>
</evidence>
<keyword evidence="7 10" id="KW-0472">Membrane</keyword>
<evidence type="ECO:0000256" key="3">
    <source>
        <dbReference type="ARBA" id="ARBA00022475"/>
    </source>
</evidence>
<dbReference type="GO" id="GO:0005886">
    <property type="term" value="C:plasma membrane"/>
    <property type="evidence" value="ECO:0007669"/>
    <property type="project" value="UniProtKB-SubCell"/>
</dbReference>
<dbReference type="NCBIfam" id="TIGR03592">
    <property type="entry name" value="yidC_oxa1_cterm"/>
    <property type="match status" value="1"/>
</dbReference>
<dbReference type="PANTHER" id="PTHR12428:SF65">
    <property type="entry name" value="CYTOCHROME C OXIDASE ASSEMBLY PROTEIN COX18, MITOCHONDRIAL"/>
    <property type="match status" value="1"/>
</dbReference>
<evidence type="ECO:0000256" key="9">
    <source>
        <dbReference type="RuleBase" id="RU003945"/>
    </source>
</evidence>
<keyword evidence="8" id="KW-0143">Chaperone</keyword>
<dbReference type="InterPro" id="IPR047196">
    <property type="entry name" value="YidC_ALB_C"/>
</dbReference>
<feature type="transmembrane region" description="Helical" evidence="10">
    <location>
        <begin position="7"/>
        <end position="26"/>
    </location>
</feature>
<evidence type="ECO:0000256" key="8">
    <source>
        <dbReference type="ARBA" id="ARBA00023186"/>
    </source>
</evidence>
<keyword evidence="5" id="KW-0653">Protein transport</keyword>
<feature type="transmembrane region" description="Helical" evidence="10">
    <location>
        <begin position="148"/>
        <end position="171"/>
    </location>
</feature>
<evidence type="ECO:0000313" key="13">
    <source>
        <dbReference type="Proteomes" id="UP000228909"/>
    </source>
</evidence>
<evidence type="ECO:0000256" key="6">
    <source>
        <dbReference type="ARBA" id="ARBA00022989"/>
    </source>
</evidence>
<dbReference type="GO" id="GO:0032977">
    <property type="term" value="F:membrane insertase activity"/>
    <property type="evidence" value="ECO:0007669"/>
    <property type="project" value="InterPro"/>
</dbReference>
<comment type="caution">
    <text evidence="12">The sequence shown here is derived from an EMBL/GenBank/DDBJ whole genome shotgun (WGS) entry which is preliminary data.</text>
</comment>
<keyword evidence="2" id="KW-0813">Transport</keyword>
<reference evidence="13" key="1">
    <citation type="submission" date="2017-09" db="EMBL/GenBank/DDBJ databases">
        <title>Depth-based differentiation of microbial function through sediment-hosted aquifers and enrichment of novel symbionts in the deep terrestrial subsurface.</title>
        <authorList>
            <person name="Probst A.J."/>
            <person name="Ladd B."/>
            <person name="Jarett J.K."/>
            <person name="Geller-Mcgrath D.E."/>
            <person name="Sieber C.M.K."/>
            <person name="Emerson J.B."/>
            <person name="Anantharaman K."/>
            <person name="Thomas B.C."/>
            <person name="Malmstrom R."/>
            <person name="Stieglmeier M."/>
            <person name="Klingl A."/>
            <person name="Woyke T."/>
            <person name="Ryan C.M."/>
            <person name="Banfield J.F."/>
        </authorList>
    </citation>
    <scope>NUCLEOTIDE SEQUENCE [LARGE SCALE GENOMIC DNA]</scope>
</reference>
<comment type="subcellular location">
    <subcellularLocation>
        <location evidence="1">Cell membrane</location>
        <topology evidence="1">Multi-pass membrane protein</topology>
    </subcellularLocation>
    <subcellularLocation>
        <location evidence="9">Membrane</location>
        <topology evidence="9">Multi-pass membrane protein</topology>
    </subcellularLocation>
</comment>
<dbReference type="InterPro" id="IPR028055">
    <property type="entry name" value="YidC/Oxa/ALB_C"/>
</dbReference>
<evidence type="ECO:0000256" key="4">
    <source>
        <dbReference type="ARBA" id="ARBA00022692"/>
    </source>
</evidence>
<evidence type="ECO:0000313" key="12">
    <source>
        <dbReference type="EMBL" id="PIR71476.1"/>
    </source>
</evidence>
<dbReference type="CDD" id="cd20070">
    <property type="entry name" value="5TM_YidC_Alb3"/>
    <property type="match status" value="1"/>
</dbReference>
<name>A0A2H0TIU9_9BACT</name>
<dbReference type="AlphaFoldDB" id="A0A2H0TIU9"/>
<evidence type="ECO:0000259" key="11">
    <source>
        <dbReference type="Pfam" id="PF02096"/>
    </source>
</evidence>
<evidence type="ECO:0000256" key="10">
    <source>
        <dbReference type="SAM" id="Phobius"/>
    </source>
</evidence>
<comment type="similarity">
    <text evidence="9">Belongs to the OXA1/ALB3/YidC family.</text>
</comment>
<keyword evidence="6 10" id="KW-1133">Transmembrane helix</keyword>
<dbReference type="Pfam" id="PF02096">
    <property type="entry name" value="60KD_IMP"/>
    <property type="match status" value="1"/>
</dbReference>
<dbReference type="PANTHER" id="PTHR12428">
    <property type="entry name" value="OXA1"/>
    <property type="match status" value="1"/>
</dbReference>
<protein>
    <recommendedName>
        <fullName evidence="11">Membrane insertase YidC/Oxa/ALB C-terminal domain-containing protein</fullName>
    </recommendedName>
</protein>
<accession>A0A2H0TIU9</accession>
<evidence type="ECO:0000256" key="5">
    <source>
        <dbReference type="ARBA" id="ARBA00022927"/>
    </source>
</evidence>
<feature type="domain" description="Membrane insertase YidC/Oxa/ALB C-terminal" evidence="11">
    <location>
        <begin position="32"/>
        <end position="243"/>
    </location>
</feature>
<evidence type="ECO:0000256" key="1">
    <source>
        <dbReference type="ARBA" id="ARBA00004651"/>
    </source>
</evidence>
<dbReference type="InterPro" id="IPR001708">
    <property type="entry name" value="YidC/ALB3/OXA1/COX18"/>
</dbReference>
<feature type="transmembrane region" description="Helical" evidence="10">
    <location>
        <begin position="32"/>
        <end position="51"/>
    </location>
</feature>
<dbReference type="Proteomes" id="UP000228909">
    <property type="component" value="Unassembled WGS sequence"/>
</dbReference>
<dbReference type="EMBL" id="PFCK01000070">
    <property type="protein sequence ID" value="PIR71476.1"/>
    <property type="molecule type" value="Genomic_DNA"/>
</dbReference>
<dbReference type="GO" id="GO:0051205">
    <property type="term" value="P:protein insertion into membrane"/>
    <property type="evidence" value="ECO:0007669"/>
    <property type="project" value="TreeGrafter"/>
</dbReference>
<feature type="transmembrane region" description="Helical" evidence="10">
    <location>
        <begin position="101"/>
        <end position="121"/>
    </location>
</feature>
<gene>
    <name evidence="12" type="ORF">COU43_02490</name>
</gene>
<organism evidence="12 13">
    <name type="scientific">Candidatus Nealsonbacteria bacterium CG10_big_fil_rev_8_21_14_0_10_37_25</name>
    <dbReference type="NCBI Taxonomy" id="1974711"/>
    <lineage>
        <taxon>Bacteria</taxon>
        <taxon>Candidatus Nealsoniibacteriota</taxon>
    </lineage>
</organism>
<sequence length="249" mass="28691">MEIIINAFNLILYQPLFNGLIFLYQYLPGQDFGIAVIVLTCLIRLVLYPLMVSSIKSQKALSELQPKIQEIQQKYKTDRERQAREMIELYKKEKINPLGSFLPLLIQLPILIALFWVFMAFKDGLDPSQLTVLYPFVSASNLPEEPTLLGLINLAQPSLILAVLAGLCQFFQTKMVTPHQKIGRRQSSAKKQDQMAQFSNLMQKQMLYFFPVFTVFILWRLPAAIGLYWIVTSLFSIGQQYTIFKKSKQ</sequence>
<evidence type="ECO:0000256" key="2">
    <source>
        <dbReference type="ARBA" id="ARBA00022448"/>
    </source>
</evidence>
<keyword evidence="4 9" id="KW-0812">Transmembrane</keyword>
<dbReference type="GO" id="GO:0015031">
    <property type="term" value="P:protein transport"/>
    <property type="evidence" value="ECO:0007669"/>
    <property type="project" value="UniProtKB-KW"/>
</dbReference>